<protein>
    <submittedName>
        <fullName evidence="1">Uncharacterized protein</fullName>
    </submittedName>
</protein>
<evidence type="ECO:0000313" key="2">
    <source>
        <dbReference type="Proteomes" id="UP001144978"/>
    </source>
</evidence>
<keyword evidence="2" id="KW-1185">Reference proteome</keyword>
<gene>
    <name evidence="1" type="ORF">NUW54_g14030</name>
</gene>
<accession>A0ACC1MHH9</accession>
<evidence type="ECO:0000313" key="1">
    <source>
        <dbReference type="EMBL" id="KAJ2965703.1"/>
    </source>
</evidence>
<dbReference type="EMBL" id="JANSHE010006911">
    <property type="protein sequence ID" value="KAJ2965703.1"/>
    <property type="molecule type" value="Genomic_DNA"/>
</dbReference>
<name>A0ACC1MHH9_9APHY</name>
<comment type="caution">
    <text evidence="1">The sequence shown here is derived from an EMBL/GenBank/DDBJ whole genome shotgun (WGS) entry which is preliminary data.</text>
</comment>
<reference evidence="1" key="1">
    <citation type="submission" date="2022-08" db="EMBL/GenBank/DDBJ databases">
        <title>Genome Sequence of Pycnoporus sanguineus.</title>
        <authorList>
            <person name="Buettner E."/>
        </authorList>
    </citation>
    <scope>NUCLEOTIDE SEQUENCE</scope>
    <source>
        <strain evidence="1">CG-C14</strain>
    </source>
</reference>
<sequence>MLLLSAPSPSFPLSPPCSSVPLTCIYRLAVRRPSHAIALGSSRHIHLDQYSPSAKVRPGPLKSLQEPGLTLINRFRYSCPSNHPDPAPTSHTPTL</sequence>
<proteinExistence type="predicted"/>
<dbReference type="Proteomes" id="UP001144978">
    <property type="component" value="Unassembled WGS sequence"/>
</dbReference>
<organism evidence="1 2">
    <name type="scientific">Trametes sanguinea</name>
    <dbReference type="NCBI Taxonomy" id="158606"/>
    <lineage>
        <taxon>Eukaryota</taxon>
        <taxon>Fungi</taxon>
        <taxon>Dikarya</taxon>
        <taxon>Basidiomycota</taxon>
        <taxon>Agaricomycotina</taxon>
        <taxon>Agaricomycetes</taxon>
        <taxon>Polyporales</taxon>
        <taxon>Polyporaceae</taxon>
        <taxon>Trametes</taxon>
    </lineage>
</organism>